<dbReference type="InterPro" id="IPR050428">
    <property type="entry name" value="TCS_sensor_his_kinase"/>
</dbReference>
<evidence type="ECO:0000256" key="4">
    <source>
        <dbReference type="ARBA" id="ARBA00022553"/>
    </source>
</evidence>
<evidence type="ECO:0000313" key="14">
    <source>
        <dbReference type="EMBL" id="MFI7586066.1"/>
    </source>
</evidence>
<keyword evidence="6 11" id="KW-0812">Transmembrane</keyword>
<keyword evidence="15" id="KW-1185">Reference proteome</keyword>
<dbReference type="Proteomes" id="UP001612915">
    <property type="component" value="Unassembled WGS sequence"/>
</dbReference>
<dbReference type="SUPFAM" id="SSF55874">
    <property type="entry name" value="ATPase domain of HSP90 chaperone/DNA topoisomerase II/histidine kinase"/>
    <property type="match status" value="1"/>
</dbReference>
<dbReference type="Pfam" id="PF00672">
    <property type="entry name" value="HAMP"/>
    <property type="match status" value="1"/>
</dbReference>
<comment type="catalytic activity">
    <reaction evidence="1">
        <text>ATP + protein L-histidine = ADP + protein N-phospho-L-histidine.</text>
        <dbReference type="EC" id="2.7.13.3"/>
    </reaction>
</comment>
<feature type="transmembrane region" description="Helical" evidence="11">
    <location>
        <begin position="174"/>
        <end position="195"/>
    </location>
</feature>
<evidence type="ECO:0000313" key="15">
    <source>
        <dbReference type="Proteomes" id="UP001612915"/>
    </source>
</evidence>
<dbReference type="SMART" id="SM00304">
    <property type="entry name" value="HAMP"/>
    <property type="match status" value="1"/>
</dbReference>
<keyword evidence="10 11" id="KW-0472">Membrane</keyword>
<dbReference type="SUPFAM" id="SSF158472">
    <property type="entry name" value="HAMP domain-like"/>
    <property type="match status" value="1"/>
</dbReference>
<dbReference type="CDD" id="cd06225">
    <property type="entry name" value="HAMP"/>
    <property type="match status" value="1"/>
</dbReference>
<dbReference type="InterPro" id="IPR003660">
    <property type="entry name" value="HAMP_dom"/>
</dbReference>
<dbReference type="InterPro" id="IPR036097">
    <property type="entry name" value="HisK_dim/P_sf"/>
</dbReference>
<feature type="domain" description="HAMP" evidence="13">
    <location>
        <begin position="192"/>
        <end position="244"/>
    </location>
</feature>
<evidence type="ECO:0000259" key="12">
    <source>
        <dbReference type="PROSITE" id="PS50109"/>
    </source>
</evidence>
<dbReference type="EMBL" id="JBITLV010000001">
    <property type="protein sequence ID" value="MFI7586066.1"/>
    <property type="molecule type" value="Genomic_DNA"/>
</dbReference>
<gene>
    <name evidence="14" type="ORF">ACIB24_03200</name>
</gene>
<dbReference type="PROSITE" id="PS50109">
    <property type="entry name" value="HIS_KIN"/>
    <property type="match status" value="1"/>
</dbReference>
<proteinExistence type="predicted"/>
<evidence type="ECO:0000256" key="9">
    <source>
        <dbReference type="ARBA" id="ARBA00023012"/>
    </source>
</evidence>
<keyword evidence="5" id="KW-0808">Transferase</keyword>
<dbReference type="EC" id="2.7.13.3" evidence="3"/>
<dbReference type="InterPro" id="IPR003661">
    <property type="entry name" value="HisK_dim/P_dom"/>
</dbReference>
<evidence type="ECO:0000256" key="7">
    <source>
        <dbReference type="ARBA" id="ARBA00022777"/>
    </source>
</evidence>
<dbReference type="GO" id="GO:0016301">
    <property type="term" value="F:kinase activity"/>
    <property type="evidence" value="ECO:0007669"/>
    <property type="project" value="UniProtKB-KW"/>
</dbReference>
<evidence type="ECO:0000256" key="5">
    <source>
        <dbReference type="ARBA" id="ARBA00022679"/>
    </source>
</evidence>
<dbReference type="InterPro" id="IPR003594">
    <property type="entry name" value="HATPase_dom"/>
</dbReference>
<comment type="caution">
    <text evidence="14">The sequence shown here is derived from an EMBL/GenBank/DDBJ whole genome shotgun (WGS) entry which is preliminary data.</text>
</comment>
<accession>A0ABW8AI75</accession>
<evidence type="ECO:0000256" key="8">
    <source>
        <dbReference type="ARBA" id="ARBA00022989"/>
    </source>
</evidence>
<feature type="domain" description="Histidine kinase" evidence="12">
    <location>
        <begin position="252"/>
        <end position="465"/>
    </location>
</feature>
<dbReference type="PANTHER" id="PTHR45436:SF5">
    <property type="entry name" value="SENSOR HISTIDINE KINASE TRCS"/>
    <property type="match status" value="1"/>
</dbReference>
<keyword evidence="9" id="KW-0902">Two-component regulatory system</keyword>
<dbReference type="Pfam" id="PF00512">
    <property type="entry name" value="HisKA"/>
    <property type="match status" value="1"/>
</dbReference>
<dbReference type="PROSITE" id="PS50885">
    <property type="entry name" value="HAMP"/>
    <property type="match status" value="1"/>
</dbReference>
<dbReference type="CDD" id="cd00082">
    <property type="entry name" value="HisKA"/>
    <property type="match status" value="1"/>
</dbReference>
<evidence type="ECO:0000256" key="10">
    <source>
        <dbReference type="ARBA" id="ARBA00023136"/>
    </source>
</evidence>
<dbReference type="SUPFAM" id="SSF47384">
    <property type="entry name" value="Homodimeric domain of signal transducing histidine kinase"/>
    <property type="match status" value="1"/>
</dbReference>
<evidence type="ECO:0000259" key="13">
    <source>
        <dbReference type="PROSITE" id="PS50885"/>
    </source>
</evidence>
<evidence type="ECO:0000256" key="2">
    <source>
        <dbReference type="ARBA" id="ARBA00004236"/>
    </source>
</evidence>
<comment type="subcellular location">
    <subcellularLocation>
        <location evidence="2">Cell membrane</location>
    </subcellularLocation>
</comment>
<organism evidence="14 15">
    <name type="scientific">Spongisporangium articulatum</name>
    <dbReference type="NCBI Taxonomy" id="3362603"/>
    <lineage>
        <taxon>Bacteria</taxon>
        <taxon>Bacillati</taxon>
        <taxon>Actinomycetota</taxon>
        <taxon>Actinomycetes</taxon>
        <taxon>Kineosporiales</taxon>
        <taxon>Kineosporiaceae</taxon>
        <taxon>Spongisporangium</taxon>
    </lineage>
</organism>
<keyword evidence="4" id="KW-0597">Phosphoprotein</keyword>
<evidence type="ECO:0000256" key="1">
    <source>
        <dbReference type="ARBA" id="ARBA00000085"/>
    </source>
</evidence>
<evidence type="ECO:0000256" key="6">
    <source>
        <dbReference type="ARBA" id="ARBA00022692"/>
    </source>
</evidence>
<dbReference type="Pfam" id="PF02518">
    <property type="entry name" value="HATPase_c"/>
    <property type="match status" value="1"/>
</dbReference>
<keyword evidence="7 14" id="KW-0418">Kinase</keyword>
<dbReference type="CDD" id="cd00075">
    <property type="entry name" value="HATPase"/>
    <property type="match status" value="1"/>
</dbReference>
<dbReference type="InterPro" id="IPR004358">
    <property type="entry name" value="Sig_transdc_His_kin-like_C"/>
</dbReference>
<keyword evidence="8 11" id="KW-1133">Transmembrane helix</keyword>
<dbReference type="Gene3D" id="3.30.565.10">
    <property type="entry name" value="Histidine kinase-like ATPase, C-terminal domain"/>
    <property type="match status" value="1"/>
</dbReference>
<dbReference type="PRINTS" id="PR00344">
    <property type="entry name" value="BCTRLSENSOR"/>
</dbReference>
<protein>
    <recommendedName>
        <fullName evidence="3">histidine kinase</fullName>
        <ecNumber evidence="3">2.7.13.3</ecNumber>
    </recommendedName>
</protein>
<dbReference type="Gene3D" id="6.10.340.10">
    <property type="match status" value="1"/>
</dbReference>
<dbReference type="Gene3D" id="1.10.287.130">
    <property type="match status" value="1"/>
</dbReference>
<dbReference type="RefSeq" id="WP_398275058.1">
    <property type="nucleotide sequence ID" value="NZ_JBITLV010000001.1"/>
</dbReference>
<name>A0ABW8AI75_9ACTN</name>
<dbReference type="InterPro" id="IPR036890">
    <property type="entry name" value="HATPase_C_sf"/>
</dbReference>
<evidence type="ECO:0000256" key="3">
    <source>
        <dbReference type="ARBA" id="ARBA00012438"/>
    </source>
</evidence>
<dbReference type="InterPro" id="IPR005467">
    <property type="entry name" value="His_kinase_dom"/>
</dbReference>
<sequence>MRVLAAVLAVSGLGMVGVGVSTVLLQQRFLDERVDASLRTEVSEFQEIALNGTDPTTGQRFSTVEQLLEVALRKQAADRDETFLTLLDGRPYRVNGGERFVALETESALVATLAALPPNARTTLREADTRAGRVRYAAVQVTMPGQDTVGTYVIAHSLARADAEVSATAQRFTVVASISLLVIGVVGWLVAGRLLRPLTSLRRTAARISHTDLSQRIAVTGADDVSELTRTVNGMLDRLEHAFTAQQEFLDDAGHELRTPVTIVRGHLELLDPADPTEVAETRALVLDELDRIDRLVGDLIVLAKARRPDFLRLAPVALGPLTDDVRDKAVALAPDRRWSVDARADVELTADAQRLTQALLQLAHNAVKHTAAGQTIALGSAVTGEPGARIARLWVRDTGAGVAPEDRERIFERFGRAASGRRVEGSGLGLAIVTAIAAAHDGRVELTDTDGGGATFALVLPVEMPLEEEQ</sequence>
<dbReference type="SMART" id="SM00387">
    <property type="entry name" value="HATPase_c"/>
    <property type="match status" value="1"/>
</dbReference>
<reference evidence="14 15" key="1">
    <citation type="submission" date="2024-10" db="EMBL/GenBank/DDBJ databases">
        <title>The Natural Products Discovery Center: Release of the First 8490 Sequenced Strains for Exploring Actinobacteria Biosynthetic Diversity.</title>
        <authorList>
            <person name="Kalkreuter E."/>
            <person name="Kautsar S.A."/>
            <person name="Yang D."/>
            <person name="Bader C.D."/>
            <person name="Teijaro C.N."/>
            <person name="Fluegel L."/>
            <person name="Davis C.M."/>
            <person name="Simpson J.R."/>
            <person name="Lauterbach L."/>
            <person name="Steele A.D."/>
            <person name="Gui C."/>
            <person name="Meng S."/>
            <person name="Li G."/>
            <person name="Viehrig K."/>
            <person name="Ye F."/>
            <person name="Su P."/>
            <person name="Kiefer A.F."/>
            <person name="Nichols A."/>
            <person name="Cepeda A.J."/>
            <person name="Yan W."/>
            <person name="Fan B."/>
            <person name="Jiang Y."/>
            <person name="Adhikari A."/>
            <person name="Zheng C.-J."/>
            <person name="Schuster L."/>
            <person name="Cowan T.M."/>
            <person name="Smanski M.J."/>
            <person name="Chevrette M.G."/>
            <person name="De Carvalho L.P.S."/>
            <person name="Shen B."/>
        </authorList>
    </citation>
    <scope>NUCLEOTIDE SEQUENCE [LARGE SCALE GENOMIC DNA]</scope>
    <source>
        <strain evidence="14 15">NPDC049639</strain>
    </source>
</reference>
<evidence type="ECO:0000256" key="11">
    <source>
        <dbReference type="SAM" id="Phobius"/>
    </source>
</evidence>
<dbReference type="SMART" id="SM00388">
    <property type="entry name" value="HisKA"/>
    <property type="match status" value="1"/>
</dbReference>
<dbReference type="PANTHER" id="PTHR45436">
    <property type="entry name" value="SENSOR HISTIDINE KINASE YKOH"/>
    <property type="match status" value="1"/>
</dbReference>